<dbReference type="Proteomes" id="UP001295684">
    <property type="component" value="Unassembled WGS sequence"/>
</dbReference>
<keyword evidence="1" id="KW-0175">Coiled coil</keyword>
<dbReference type="AlphaFoldDB" id="A0AAD1XPE0"/>
<keyword evidence="4" id="KW-1185">Reference proteome</keyword>
<evidence type="ECO:0000256" key="1">
    <source>
        <dbReference type="SAM" id="Coils"/>
    </source>
</evidence>
<evidence type="ECO:0000313" key="4">
    <source>
        <dbReference type="Proteomes" id="UP001295684"/>
    </source>
</evidence>
<sequence length="293" mass="35167">MNLKTSQIRKPPKTNKERSKQHRIRKKKFVEDTITECAELKRQVKQLQQENSKLKVQISEMQNNSLDPRGPQTRQKSQFEHRLHEYEDYAYNNISKKILTNPKEVRYTELEQVMEHVWEWSEDRADYIKICFKKILDSMLSLGSKCYYACSTILPVQTRDGESNFRKRREKYFEKSSERSEIENIFLGIDFSEHAKTSFDKHNKSWKQFHRRFKKIAQNLIQQRNKLLNLHQDIKDFAKKGDFIECYNKSEVVNDFLALEKVRHTSLVQDNEFYSIPKKTHTDVRYESGELTE</sequence>
<comment type="caution">
    <text evidence="3">The sequence shown here is derived from an EMBL/GenBank/DDBJ whole genome shotgun (WGS) entry which is preliminary data.</text>
</comment>
<organism evidence="3 4">
    <name type="scientific">Euplotes crassus</name>
    <dbReference type="NCBI Taxonomy" id="5936"/>
    <lineage>
        <taxon>Eukaryota</taxon>
        <taxon>Sar</taxon>
        <taxon>Alveolata</taxon>
        <taxon>Ciliophora</taxon>
        <taxon>Intramacronucleata</taxon>
        <taxon>Spirotrichea</taxon>
        <taxon>Hypotrichia</taxon>
        <taxon>Euplotida</taxon>
        <taxon>Euplotidae</taxon>
        <taxon>Moneuplotes</taxon>
    </lineage>
</organism>
<dbReference type="EMBL" id="CAMPGE010018179">
    <property type="protein sequence ID" value="CAI2376618.1"/>
    <property type="molecule type" value="Genomic_DNA"/>
</dbReference>
<feature type="region of interest" description="Disordered" evidence="2">
    <location>
        <begin position="1"/>
        <end position="25"/>
    </location>
</feature>
<proteinExistence type="predicted"/>
<name>A0AAD1XPE0_EUPCR</name>
<feature type="coiled-coil region" evidence="1">
    <location>
        <begin position="30"/>
        <end position="64"/>
    </location>
</feature>
<reference evidence="3" key="1">
    <citation type="submission" date="2023-07" db="EMBL/GenBank/DDBJ databases">
        <authorList>
            <consortium name="AG Swart"/>
            <person name="Singh M."/>
            <person name="Singh A."/>
            <person name="Seah K."/>
            <person name="Emmerich C."/>
        </authorList>
    </citation>
    <scope>NUCLEOTIDE SEQUENCE</scope>
    <source>
        <strain evidence="3">DP1</strain>
    </source>
</reference>
<evidence type="ECO:0000313" key="3">
    <source>
        <dbReference type="EMBL" id="CAI2376618.1"/>
    </source>
</evidence>
<evidence type="ECO:0008006" key="5">
    <source>
        <dbReference type="Google" id="ProtNLM"/>
    </source>
</evidence>
<evidence type="ECO:0000256" key="2">
    <source>
        <dbReference type="SAM" id="MobiDB-lite"/>
    </source>
</evidence>
<accession>A0AAD1XPE0</accession>
<protein>
    <recommendedName>
        <fullName evidence="5">BZIP domain-containing protein</fullName>
    </recommendedName>
</protein>
<gene>
    <name evidence="3" type="ORF">ECRASSUSDP1_LOCUS17988</name>
</gene>